<dbReference type="PANTHER" id="PTHR39192:SF1">
    <property type="entry name" value="IRON UPTAKE SYSTEM COMPONENT EFEO"/>
    <property type="match status" value="1"/>
</dbReference>
<feature type="domain" description="Imelysin-like" evidence="6">
    <location>
        <begin position="150"/>
        <end position="396"/>
    </location>
</feature>
<evidence type="ECO:0000256" key="3">
    <source>
        <dbReference type="ARBA" id="ARBA00022729"/>
    </source>
</evidence>
<reference evidence="8" key="1">
    <citation type="submission" date="2017-10" db="EMBL/GenBank/DDBJ databases">
        <title>Kefir isolates.</title>
        <authorList>
            <person name="Kim Y."/>
            <person name="Blasche S."/>
        </authorList>
    </citation>
    <scope>NUCLEOTIDE SEQUENCE [LARGE SCALE GENOMIC DNA]</scope>
    <source>
        <strain evidence="8">OG2-2</strain>
    </source>
</reference>
<gene>
    <name evidence="8" type="ORF">CRM92_06920</name>
</gene>
<sequence length="446" mass="48239">MRKSLYSAGALLSVGAIALTGCTPNSANNASGGSGGTADGSISVTSTDTECKLSATEVKAGKVTFKVKNEGSKVTEFYVLGSDGLRIISEVENIGPNLSRDLTVELPEGSYKTACKPGMVGDGIKGDLKVVKNESAQPISADEQAMRDTAVTQYSSYVKDQVEALKTDTDEFAKLYQEGKNDEAKAKYAAARIHYERIEPIAESYGETLDLKLDARETDLEEGKIQEWTGWHKIEKDLWQPKADANDGKEYKPLTTEERKQVSETLVKDTQELYDYVHSDKFKLDAFQISNGAKELLDEVVNTKLTGEEENWSHTDLSDFQGNVDGAKVDYENLLPILQKKNPELAKTLQEKFDAVQKILDKYKQGDGFKPYNELSKEEVRELSDAVTALAEPVSQMTETVAGGESAEGKSDDTSSSKPAASSESSAGASQDASEPAAGTSSATAK</sequence>
<organism evidence="8 9">
    <name type="scientific">Rothia dentocariosa</name>
    <dbReference type="NCBI Taxonomy" id="2047"/>
    <lineage>
        <taxon>Bacteria</taxon>
        <taxon>Bacillati</taxon>
        <taxon>Actinomycetota</taxon>
        <taxon>Actinomycetes</taxon>
        <taxon>Micrococcales</taxon>
        <taxon>Micrococcaceae</taxon>
        <taxon>Rothia</taxon>
    </lineage>
</organism>
<dbReference type="PROSITE" id="PS51257">
    <property type="entry name" value="PROKAR_LIPOPROTEIN"/>
    <property type="match status" value="1"/>
</dbReference>
<dbReference type="EMBL" id="PDEV01000002">
    <property type="protein sequence ID" value="PEN16399.1"/>
    <property type="molecule type" value="Genomic_DNA"/>
</dbReference>
<evidence type="ECO:0000256" key="5">
    <source>
        <dbReference type="SAM" id="SignalP"/>
    </source>
</evidence>
<dbReference type="InterPro" id="IPR034981">
    <property type="entry name" value="Imelysin-like_EfeO/Algp7"/>
</dbReference>
<feature type="chain" id="PRO_5039025775" evidence="5">
    <location>
        <begin position="19"/>
        <end position="446"/>
    </location>
</feature>
<dbReference type="AlphaFoldDB" id="A0A2A8D630"/>
<dbReference type="InterPro" id="IPR038352">
    <property type="entry name" value="Imelysin_sf"/>
</dbReference>
<feature type="domain" description="EfeO-type cupredoxin-like" evidence="7">
    <location>
        <begin position="37"/>
        <end position="128"/>
    </location>
</feature>
<accession>A0A2A8D630</accession>
<dbReference type="Proteomes" id="UP000219947">
    <property type="component" value="Unassembled WGS sequence"/>
</dbReference>
<dbReference type="InterPro" id="IPR053377">
    <property type="entry name" value="Iron_uptake_EfeM/EfeO"/>
</dbReference>
<keyword evidence="9" id="KW-1185">Reference proteome</keyword>
<evidence type="ECO:0000256" key="2">
    <source>
        <dbReference type="ARBA" id="ARBA00005989"/>
    </source>
</evidence>
<dbReference type="Pfam" id="PF13473">
    <property type="entry name" value="Cupredoxin_1"/>
    <property type="match status" value="1"/>
</dbReference>
<comment type="similarity">
    <text evidence="2">Belongs to the EfeM/EfeO family.</text>
</comment>
<dbReference type="Pfam" id="PF09375">
    <property type="entry name" value="Peptidase_M75"/>
    <property type="match status" value="1"/>
</dbReference>
<proteinExistence type="inferred from homology"/>
<protein>
    <submittedName>
        <fullName evidence="8">PbrT family lead (Pb2+) uptake porter</fullName>
    </submittedName>
</protein>
<evidence type="ECO:0000313" key="8">
    <source>
        <dbReference type="EMBL" id="PEN16399.1"/>
    </source>
</evidence>
<dbReference type="CDD" id="cd14656">
    <property type="entry name" value="Imelysin-like_EfeO"/>
    <property type="match status" value="1"/>
</dbReference>
<dbReference type="RefSeq" id="WP_098042717.1">
    <property type="nucleotide sequence ID" value="NZ_CAURLQ010000035.1"/>
</dbReference>
<dbReference type="InterPro" id="IPR028096">
    <property type="entry name" value="EfeO_Cupredoxin"/>
</dbReference>
<dbReference type="InterPro" id="IPR050894">
    <property type="entry name" value="EfeM/EfeO_iron_uptake"/>
</dbReference>
<name>A0A2A8D630_9MICC</name>
<dbReference type="NCBIfam" id="NF041757">
    <property type="entry name" value="EfeO"/>
    <property type="match status" value="1"/>
</dbReference>
<evidence type="ECO:0000259" key="6">
    <source>
        <dbReference type="Pfam" id="PF09375"/>
    </source>
</evidence>
<evidence type="ECO:0000313" key="9">
    <source>
        <dbReference type="Proteomes" id="UP000219947"/>
    </source>
</evidence>
<feature type="compositionally biased region" description="Low complexity" evidence="4">
    <location>
        <begin position="416"/>
        <end position="434"/>
    </location>
</feature>
<feature type="region of interest" description="Disordered" evidence="4">
    <location>
        <begin position="390"/>
        <end position="446"/>
    </location>
</feature>
<evidence type="ECO:0000259" key="7">
    <source>
        <dbReference type="Pfam" id="PF13473"/>
    </source>
</evidence>
<evidence type="ECO:0000256" key="4">
    <source>
        <dbReference type="SAM" id="MobiDB-lite"/>
    </source>
</evidence>
<evidence type="ECO:0000256" key="1">
    <source>
        <dbReference type="ARBA" id="ARBA00004418"/>
    </source>
</evidence>
<dbReference type="PANTHER" id="PTHR39192">
    <property type="entry name" value="IRON UPTAKE SYSTEM COMPONENT EFEO"/>
    <property type="match status" value="1"/>
</dbReference>
<comment type="subcellular location">
    <subcellularLocation>
        <location evidence="1">Periplasm</location>
    </subcellularLocation>
</comment>
<comment type="caution">
    <text evidence="8">The sequence shown here is derived from an EMBL/GenBank/DDBJ whole genome shotgun (WGS) entry which is preliminary data.</text>
</comment>
<keyword evidence="3 5" id="KW-0732">Signal</keyword>
<feature type="signal peptide" evidence="5">
    <location>
        <begin position="1"/>
        <end position="18"/>
    </location>
</feature>
<dbReference type="Gene3D" id="1.20.1420.20">
    <property type="entry name" value="M75 peptidase, HXXE motif"/>
    <property type="match status" value="1"/>
</dbReference>
<dbReference type="GO" id="GO:0042597">
    <property type="term" value="C:periplasmic space"/>
    <property type="evidence" value="ECO:0007669"/>
    <property type="project" value="UniProtKB-SubCell"/>
</dbReference>
<dbReference type="InterPro" id="IPR018976">
    <property type="entry name" value="Imelysin-like"/>
</dbReference>